<accession>A0ACB8F1V7</accession>
<keyword evidence="2" id="KW-1185">Reference proteome</keyword>
<sequence>MFVTVSRESGISPVRIGSSCGETPRIFPQPGSFKLGVAGRVNCKAAREHKRPLSLWSVKSPVDFLPLQECKNLHSVVLNIPLPLLYSDSVVLRPSIQFQGSQGKGKVRSCSPDLFIRGMARQQHLGTHGALNLLPKAAQRPLKPPGDSPLGSFNCIQQYESSDGDIQLDCLRTVQDKKSPPVPLDGLYSEGRAEHGPGGGGDAGEVPSAIKPGGPYVGKKVQRRRPAPGASDTVPSRKRPTPVNLASAIRKGKTAVSQRPFRDRLVHLLAVKPYKKPELILRLQKDGLAQPDKDSLDSLLQQIANVNTKDGTCTLKDCLYKEVQKDWPGYSEGDQLLLRKRFPFRKLCQPQNASCLPENPALSPPKDGSSLSSSPSQKRTQPSEFIDPLSNKKPRISHFTQRTPLVFNGKLNLANGKEASLPTAVNSVGSGSLLPPLEPPQPHNPLPDVGADVSHHDKDFEPPEPAERLGATRPATNYAQASRHSYGFHSKTKKKLKKHRERERKEEEQQQQAGGNSSGTLKKDSVKTGSSQNTAGGRH</sequence>
<dbReference type="EMBL" id="CM037618">
    <property type="protein sequence ID" value="KAH7999025.1"/>
    <property type="molecule type" value="Genomic_DNA"/>
</dbReference>
<comment type="caution">
    <text evidence="1">The sequence shown here is derived from an EMBL/GenBank/DDBJ whole genome shotgun (WGS) entry which is preliminary data.</text>
</comment>
<proteinExistence type="predicted"/>
<reference evidence="1" key="1">
    <citation type="submission" date="2021-08" db="EMBL/GenBank/DDBJ databases">
        <title>The first chromosome-level gecko genome reveals the dynamic sex chromosomes of Neotropical dwarf geckos (Sphaerodactylidae: Sphaerodactylus).</title>
        <authorList>
            <person name="Pinto B.J."/>
            <person name="Keating S.E."/>
            <person name="Gamble T."/>
        </authorList>
    </citation>
    <scope>NUCLEOTIDE SEQUENCE</scope>
    <source>
        <strain evidence="1">TG3544</strain>
    </source>
</reference>
<evidence type="ECO:0000313" key="1">
    <source>
        <dbReference type="EMBL" id="KAH7999025.1"/>
    </source>
</evidence>
<name>A0ACB8F1V7_9SAUR</name>
<dbReference type="Proteomes" id="UP000827872">
    <property type="component" value="Linkage Group LG05"/>
</dbReference>
<organism evidence="1 2">
    <name type="scientific">Sphaerodactylus townsendi</name>
    <dbReference type="NCBI Taxonomy" id="933632"/>
    <lineage>
        <taxon>Eukaryota</taxon>
        <taxon>Metazoa</taxon>
        <taxon>Chordata</taxon>
        <taxon>Craniata</taxon>
        <taxon>Vertebrata</taxon>
        <taxon>Euteleostomi</taxon>
        <taxon>Lepidosauria</taxon>
        <taxon>Squamata</taxon>
        <taxon>Bifurcata</taxon>
        <taxon>Gekkota</taxon>
        <taxon>Sphaerodactylidae</taxon>
        <taxon>Sphaerodactylus</taxon>
    </lineage>
</organism>
<protein>
    <submittedName>
        <fullName evidence="1">Uncharacterized protein</fullName>
    </submittedName>
</protein>
<gene>
    <name evidence="1" type="ORF">K3G42_004014</name>
</gene>
<evidence type="ECO:0000313" key="2">
    <source>
        <dbReference type="Proteomes" id="UP000827872"/>
    </source>
</evidence>